<gene>
    <name evidence="2" type="ORF">EC973_000012</name>
</gene>
<dbReference type="AlphaFoldDB" id="A0A8H7BWF4"/>
<evidence type="ECO:0000313" key="3">
    <source>
        <dbReference type="Proteomes" id="UP000605846"/>
    </source>
</evidence>
<dbReference type="Proteomes" id="UP000605846">
    <property type="component" value="Unassembled WGS sequence"/>
</dbReference>
<keyword evidence="3" id="KW-1185">Reference proteome</keyword>
<reference evidence="2" key="1">
    <citation type="submission" date="2020-01" db="EMBL/GenBank/DDBJ databases">
        <title>Genome Sequencing of Three Apophysomyces-Like Fungal Strains Confirms a Novel Fungal Genus in the Mucoromycota with divergent Burkholderia-like Endosymbiotic Bacteria.</title>
        <authorList>
            <person name="Stajich J.E."/>
            <person name="Macias A.M."/>
            <person name="Carter-House D."/>
            <person name="Lovett B."/>
            <person name="Kasson L.R."/>
            <person name="Berry K."/>
            <person name="Grigoriev I."/>
            <person name="Chang Y."/>
            <person name="Spatafora J."/>
            <person name="Kasson M.T."/>
        </authorList>
    </citation>
    <scope>NUCLEOTIDE SEQUENCE</scope>
    <source>
        <strain evidence="2">NRRL A-21654</strain>
    </source>
</reference>
<dbReference type="EMBL" id="JABAYA010000001">
    <property type="protein sequence ID" value="KAF7732741.1"/>
    <property type="molecule type" value="Genomic_DNA"/>
</dbReference>
<name>A0A8H7BWF4_9FUNG</name>
<dbReference type="OrthoDB" id="2244979at2759"/>
<sequence>MLSPPESSSTSYAEAKYREINTLDTYIALKRSHELGLAVADQERENKRKRSESESTSKVDEGETITQTPIEEEELIESDGLRLSGHELTLMTLVKRKAVKLHKRYSELNTATQKFTFLALNSMLDLSSSDHKKFYDVDDTTFQEVSSKFDVDFEETHEATEKHREVIAKDVEKCEKNISKGFKAMNDAEENRKLKRLFAESLAHLCAVDPEERRVYRIYMHIMELHAFREKTLESWTHMSEADVVNKLFSPIIEAVFEGSRLNTVWYILRSLRNPDRLLTACKRGETGSNASTTVARALKHFSDVTRGTLKVDLRLVCQQGSDFDMANAEFAKDGNIKKSTADGTKVSVEGKCIFDAMVERCGMTFSEARNLTIANLQVCGLKGVLVFVTMVAPGVYVTKKSATIMQFPAAKSKIKAFFRTGLPLLFQMRDMAEGNARLLRARANVDRSVFGSRSPTPESTFLRGTWLGPKPSMPRKVPALPSSFVLREYK</sequence>
<feature type="region of interest" description="Disordered" evidence="1">
    <location>
        <begin position="38"/>
        <end position="69"/>
    </location>
</feature>
<protein>
    <submittedName>
        <fullName evidence="2">Uncharacterized protein</fullName>
    </submittedName>
</protein>
<comment type="caution">
    <text evidence="2">The sequence shown here is derived from an EMBL/GenBank/DDBJ whole genome shotgun (WGS) entry which is preliminary data.</text>
</comment>
<evidence type="ECO:0000313" key="2">
    <source>
        <dbReference type="EMBL" id="KAF7732741.1"/>
    </source>
</evidence>
<organism evidence="2 3">
    <name type="scientific">Apophysomyces ossiformis</name>
    <dbReference type="NCBI Taxonomy" id="679940"/>
    <lineage>
        <taxon>Eukaryota</taxon>
        <taxon>Fungi</taxon>
        <taxon>Fungi incertae sedis</taxon>
        <taxon>Mucoromycota</taxon>
        <taxon>Mucoromycotina</taxon>
        <taxon>Mucoromycetes</taxon>
        <taxon>Mucorales</taxon>
        <taxon>Mucorineae</taxon>
        <taxon>Mucoraceae</taxon>
        <taxon>Apophysomyces</taxon>
    </lineage>
</organism>
<feature type="compositionally biased region" description="Basic and acidic residues" evidence="1">
    <location>
        <begin position="41"/>
        <end position="61"/>
    </location>
</feature>
<proteinExistence type="predicted"/>
<evidence type="ECO:0000256" key="1">
    <source>
        <dbReference type="SAM" id="MobiDB-lite"/>
    </source>
</evidence>
<accession>A0A8H7BWF4</accession>